<dbReference type="InterPro" id="IPR036291">
    <property type="entry name" value="NAD(P)-bd_dom_sf"/>
</dbReference>
<dbReference type="GO" id="GO:0080019">
    <property type="term" value="F:alcohol-forming very long-chain fatty acyl-CoA reductase activity"/>
    <property type="evidence" value="ECO:0007669"/>
    <property type="project" value="InterPro"/>
</dbReference>
<dbReference type="PANTHER" id="PTHR11011">
    <property type="entry name" value="MALE STERILITY PROTEIN 2-RELATED"/>
    <property type="match status" value="1"/>
</dbReference>
<dbReference type="InterPro" id="IPR026055">
    <property type="entry name" value="FAR"/>
</dbReference>
<name>A0A8X6M2V7_TRICU</name>
<comment type="caution">
    <text evidence="3">The sequence shown here is derived from an EMBL/GenBank/DDBJ whole genome shotgun (WGS) entry which is preliminary data.</text>
</comment>
<dbReference type="GO" id="GO:0005777">
    <property type="term" value="C:peroxisome"/>
    <property type="evidence" value="ECO:0007669"/>
    <property type="project" value="TreeGrafter"/>
</dbReference>
<dbReference type="GO" id="GO:0035336">
    <property type="term" value="P:long-chain fatty-acyl-CoA metabolic process"/>
    <property type="evidence" value="ECO:0007669"/>
    <property type="project" value="TreeGrafter"/>
</dbReference>
<proteinExistence type="inferred from homology"/>
<keyword evidence="1" id="KW-0443">Lipid metabolism</keyword>
<sequence length="309" mass="35207">MVVEDTVPKQTSEQWEDLTQLLDKFQNIFSQNKYDVLLESLLRIFSGIQSVYILLRPKKGVSPQERKKEILSRTIFNELRKANPNVFEKIHVVEGDVSLPNMGMSEEDLLKITEHVTIVFHCAASINFFKPFRYIFTNNVVGVNNAIELCKKLKNRCQALVDTSTSYVNCNHDLILEERIYGTPYPAERFMEYYEKEDDKALEQLRSEIKPDFPNHYVFCKYISENLILEKCTDIPSAIIRPSLISSAWKGPLPGYAEIQSSMAQFTLGVSKGFVKVAFADPEGNLEIIPVDIVVNAHIVAAYSVSIGR</sequence>
<reference evidence="3" key="1">
    <citation type="submission" date="2020-07" db="EMBL/GenBank/DDBJ databases">
        <title>Multicomponent nature underlies the extraordinary mechanical properties of spider dragline silk.</title>
        <authorList>
            <person name="Kono N."/>
            <person name="Nakamura H."/>
            <person name="Mori M."/>
            <person name="Yoshida Y."/>
            <person name="Ohtoshi R."/>
            <person name="Malay A.D."/>
            <person name="Moran D.A.P."/>
            <person name="Tomita M."/>
            <person name="Numata K."/>
            <person name="Arakawa K."/>
        </authorList>
    </citation>
    <scope>NUCLEOTIDE SEQUENCE</scope>
</reference>
<dbReference type="SUPFAM" id="SSF51735">
    <property type="entry name" value="NAD(P)-binding Rossmann-fold domains"/>
    <property type="match status" value="1"/>
</dbReference>
<dbReference type="InterPro" id="IPR013120">
    <property type="entry name" value="FAR_NAD-bd"/>
</dbReference>
<keyword evidence="4" id="KW-1185">Reference proteome</keyword>
<accession>A0A8X6M2V7</accession>
<keyword evidence="1" id="KW-0444">Lipid biosynthesis</keyword>
<evidence type="ECO:0000256" key="1">
    <source>
        <dbReference type="RuleBase" id="RU363097"/>
    </source>
</evidence>
<evidence type="ECO:0000313" key="3">
    <source>
        <dbReference type="EMBL" id="GFR30012.1"/>
    </source>
</evidence>
<gene>
    <name evidence="3" type="primary">CG8306</name>
    <name evidence="3" type="ORF">TNCT_26081</name>
</gene>
<comment type="function">
    <text evidence="1">Catalyzes the reduction of fatty acyl-CoA to fatty alcohols.</text>
</comment>
<evidence type="ECO:0000259" key="2">
    <source>
        <dbReference type="Pfam" id="PF07993"/>
    </source>
</evidence>
<dbReference type="Pfam" id="PF07993">
    <property type="entry name" value="NAD_binding_4"/>
    <property type="match status" value="1"/>
</dbReference>
<dbReference type="EC" id="1.2.1.84" evidence="1"/>
<feature type="domain" description="Thioester reductase (TE)" evidence="2">
    <location>
        <begin position="36"/>
        <end position="297"/>
    </location>
</feature>
<comment type="similarity">
    <text evidence="1">Belongs to the fatty acyl-CoA reductase family.</text>
</comment>
<dbReference type="PANTHER" id="PTHR11011:SF45">
    <property type="entry name" value="FATTY ACYL-COA REDUCTASE CG8306-RELATED"/>
    <property type="match status" value="1"/>
</dbReference>
<dbReference type="GO" id="GO:0102965">
    <property type="term" value="F:alcohol-forming long-chain fatty acyl-CoA reductase activity"/>
    <property type="evidence" value="ECO:0007669"/>
    <property type="project" value="UniProtKB-EC"/>
</dbReference>
<evidence type="ECO:0000313" key="4">
    <source>
        <dbReference type="Proteomes" id="UP000887116"/>
    </source>
</evidence>
<dbReference type="OrthoDB" id="6422683at2759"/>
<organism evidence="3 4">
    <name type="scientific">Trichonephila clavata</name>
    <name type="common">Joro spider</name>
    <name type="synonym">Nephila clavata</name>
    <dbReference type="NCBI Taxonomy" id="2740835"/>
    <lineage>
        <taxon>Eukaryota</taxon>
        <taxon>Metazoa</taxon>
        <taxon>Ecdysozoa</taxon>
        <taxon>Arthropoda</taxon>
        <taxon>Chelicerata</taxon>
        <taxon>Arachnida</taxon>
        <taxon>Araneae</taxon>
        <taxon>Araneomorphae</taxon>
        <taxon>Entelegynae</taxon>
        <taxon>Araneoidea</taxon>
        <taxon>Nephilidae</taxon>
        <taxon>Trichonephila</taxon>
    </lineage>
</organism>
<dbReference type="EMBL" id="BMAO01019352">
    <property type="protein sequence ID" value="GFR30012.1"/>
    <property type="molecule type" value="Genomic_DNA"/>
</dbReference>
<keyword evidence="1" id="KW-0521">NADP</keyword>
<comment type="catalytic activity">
    <reaction evidence="1">
        <text>a long-chain fatty acyl-CoA + 2 NADPH + 2 H(+) = a long-chain primary fatty alcohol + 2 NADP(+) + CoA</text>
        <dbReference type="Rhea" id="RHEA:52716"/>
        <dbReference type="ChEBI" id="CHEBI:15378"/>
        <dbReference type="ChEBI" id="CHEBI:57287"/>
        <dbReference type="ChEBI" id="CHEBI:57783"/>
        <dbReference type="ChEBI" id="CHEBI:58349"/>
        <dbReference type="ChEBI" id="CHEBI:77396"/>
        <dbReference type="ChEBI" id="CHEBI:83139"/>
        <dbReference type="EC" id="1.2.1.84"/>
    </reaction>
</comment>
<dbReference type="Proteomes" id="UP000887116">
    <property type="component" value="Unassembled WGS sequence"/>
</dbReference>
<protein>
    <recommendedName>
        <fullName evidence="1">Fatty acyl-CoA reductase</fullName>
        <ecNumber evidence="1">1.2.1.84</ecNumber>
    </recommendedName>
</protein>
<dbReference type="CDD" id="cd05236">
    <property type="entry name" value="FAR-N_SDR_e"/>
    <property type="match status" value="1"/>
</dbReference>
<dbReference type="Gene3D" id="3.40.50.720">
    <property type="entry name" value="NAD(P)-binding Rossmann-like Domain"/>
    <property type="match status" value="1"/>
</dbReference>
<keyword evidence="1" id="KW-0560">Oxidoreductase</keyword>
<dbReference type="AlphaFoldDB" id="A0A8X6M2V7"/>